<dbReference type="SUPFAM" id="SSF54928">
    <property type="entry name" value="RNA-binding domain, RBD"/>
    <property type="match status" value="1"/>
</dbReference>
<dbReference type="Pfam" id="PF00076">
    <property type="entry name" value="RRM_1"/>
    <property type="match status" value="1"/>
</dbReference>
<dbReference type="AlphaFoldDB" id="A0A0A1U0Q4"/>
<keyword evidence="4" id="KW-1185">Reference proteome</keyword>
<dbReference type="GeneID" id="14883685"/>
<organism evidence="3 4">
    <name type="scientific">Entamoeba invadens IP1</name>
    <dbReference type="NCBI Taxonomy" id="370355"/>
    <lineage>
        <taxon>Eukaryota</taxon>
        <taxon>Amoebozoa</taxon>
        <taxon>Evosea</taxon>
        <taxon>Archamoebae</taxon>
        <taxon>Mastigamoebida</taxon>
        <taxon>Entamoebidae</taxon>
        <taxon>Entamoeba</taxon>
    </lineage>
</organism>
<keyword evidence="1" id="KW-0694">RNA-binding</keyword>
<sequence>MLKCQILKTTEWIYKEHSNLIIQTMSSHHICNTLPTTTHFHGVMRITKKNALLNKIATKPSKLRQDLQINEEQNVIQLKRVSVIHTSDSIAKYFSKFGKVVQVKLSKSSSISQIGFVTFEKKESLAHALAAKPPHGVVF</sequence>
<proteinExistence type="predicted"/>
<dbReference type="KEGG" id="eiv:EIN_168130"/>
<accession>A0A0A1U0Q4</accession>
<dbReference type="GO" id="GO:0003723">
    <property type="term" value="F:RNA binding"/>
    <property type="evidence" value="ECO:0007669"/>
    <property type="project" value="UniProtKB-UniRule"/>
</dbReference>
<name>A0A0A1U0Q4_ENTIV</name>
<dbReference type="InterPro" id="IPR035979">
    <property type="entry name" value="RBD_domain_sf"/>
</dbReference>
<dbReference type="EMBL" id="KB207112">
    <property type="protein sequence ID" value="ELP84458.1"/>
    <property type="molecule type" value="Genomic_DNA"/>
</dbReference>
<evidence type="ECO:0000259" key="2">
    <source>
        <dbReference type="PROSITE" id="PS50102"/>
    </source>
</evidence>
<dbReference type="InterPro" id="IPR012677">
    <property type="entry name" value="Nucleotide-bd_a/b_plait_sf"/>
</dbReference>
<dbReference type="Gene3D" id="3.30.70.330">
    <property type="match status" value="1"/>
</dbReference>
<feature type="domain" description="RRM" evidence="2">
    <location>
        <begin position="74"/>
        <end position="139"/>
    </location>
</feature>
<reference evidence="3 4" key="1">
    <citation type="submission" date="2012-10" db="EMBL/GenBank/DDBJ databases">
        <authorList>
            <person name="Zafar N."/>
            <person name="Inman J."/>
            <person name="Hall N."/>
            <person name="Lorenzi H."/>
            <person name="Caler E."/>
        </authorList>
    </citation>
    <scope>NUCLEOTIDE SEQUENCE [LARGE SCALE GENOMIC DNA]</scope>
    <source>
        <strain evidence="3 4">IP1</strain>
    </source>
</reference>
<dbReference type="RefSeq" id="XP_004183804.1">
    <property type="nucleotide sequence ID" value="XM_004183756.1"/>
</dbReference>
<dbReference type="Proteomes" id="UP000014680">
    <property type="component" value="Unassembled WGS sequence"/>
</dbReference>
<evidence type="ECO:0000313" key="4">
    <source>
        <dbReference type="Proteomes" id="UP000014680"/>
    </source>
</evidence>
<dbReference type="PROSITE" id="PS50102">
    <property type="entry name" value="RRM"/>
    <property type="match status" value="1"/>
</dbReference>
<dbReference type="VEuPathDB" id="AmoebaDB:EIN_168130"/>
<evidence type="ECO:0000313" key="3">
    <source>
        <dbReference type="EMBL" id="ELP84458.1"/>
    </source>
</evidence>
<gene>
    <name evidence="3" type="ORF">EIN_168130</name>
</gene>
<evidence type="ECO:0000256" key="1">
    <source>
        <dbReference type="PROSITE-ProRule" id="PRU00176"/>
    </source>
</evidence>
<protein>
    <recommendedName>
        <fullName evidence="2">RRM domain-containing protein</fullName>
    </recommendedName>
</protein>
<dbReference type="InterPro" id="IPR000504">
    <property type="entry name" value="RRM_dom"/>
</dbReference>